<dbReference type="RefSeq" id="WP_119886444.1">
    <property type="nucleotide sequence ID" value="NZ_CP067169.1"/>
</dbReference>
<evidence type="ECO:0000256" key="2">
    <source>
        <dbReference type="ARBA" id="ARBA00022840"/>
    </source>
</evidence>
<gene>
    <name evidence="4" type="ORF">D3P06_10015</name>
</gene>
<organism evidence="4 5">
    <name type="scientific">Paracoccus aestuarii</name>
    <dbReference type="NCBI Taxonomy" id="453842"/>
    <lineage>
        <taxon>Bacteria</taxon>
        <taxon>Pseudomonadati</taxon>
        <taxon>Pseudomonadota</taxon>
        <taxon>Alphaproteobacteria</taxon>
        <taxon>Rhodobacterales</taxon>
        <taxon>Paracoccaceae</taxon>
        <taxon>Paracoccus</taxon>
    </lineage>
</organism>
<dbReference type="InterPro" id="IPR003593">
    <property type="entry name" value="AAA+_ATPase"/>
</dbReference>
<dbReference type="EMBL" id="QZEV01000045">
    <property type="protein sequence ID" value="RJL03950.1"/>
    <property type="molecule type" value="Genomic_DNA"/>
</dbReference>
<comment type="caution">
    <text evidence="4">The sequence shown here is derived from an EMBL/GenBank/DDBJ whole genome shotgun (WGS) entry which is preliminary data.</text>
</comment>
<dbReference type="SUPFAM" id="SSF52540">
    <property type="entry name" value="P-loop containing nucleoside triphosphate hydrolases"/>
    <property type="match status" value="1"/>
</dbReference>
<keyword evidence="5" id="KW-1185">Reference proteome</keyword>
<reference evidence="4 5" key="1">
    <citation type="submission" date="2018-09" db="EMBL/GenBank/DDBJ databases">
        <title>Paracoccus onubensis nov. sp. a moderate halophilic bacterium isolated from Gruta de las Maravillas (Aracena, Spain).</title>
        <authorList>
            <person name="Jurado V."/>
            <person name="Gutierrez-Patricio S."/>
            <person name="Gonzalez-Pimentel J.L."/>
            <person name="Laiz L."/>
            <person name="Saiz-Jimenez C."/>
        </authorList>
    </citation>
    <scope>NUCLEOTIDE SEQUENCE [LARGE SCALE GENOMIC DNA]</scope>
    <source>
        <strain evidence="4 5">DSM 19484</strain>
    </source>
</reference>
<dbReference type="SMART" id="SM00382">
    <property type="entry name" value="AAA"/>
    <property type="match status" value="1"/>
</dbReference>
<evidence type="ECO:0000313" key="4">
    <source>
        <dbReference type="EMBL" id="RJL03950.1"/>
    </source>
</evidence>
<name>A0A418ZVZ8_9RHOB</name>
<dbReference type="Proteomes" id="UP000285530">
    <property type="component" value="Unassembled WGS sequence"/>
</dbReference>
<dbReference type="GO" id="GO:0016887">
    <property type="term" value="F:ATP hydrolysis activity"/>
    <property type="evidence" value="ECO:0007669"/>
    <property type="project" value="InterPro"/>
</dbReference>
<dbReference type="PROSITE" id="PS50893">
    <property type="entry name" value="ABC_TRANSPORTER_2"/>
    <property type="match status" value="1"/>
</dbReference>
<evidence type="ECO:0000313" key="5">
    <source>
        <dbReference type="Proteomes" id="UP000285530"/>
    </source>
</evidence>
<dbReference type="Gene3D" id="3.40.50.300">
    <property type="entry name" value="P-loop containing nucleotide triphosphate hydrolases"/>
    <property type="match status" value="1"/>
</dbReference>
<keyword evidence="1" id="KW-0547">Nucleotide-binding</keyword>
<protein>
    <submittedName>
        <fullName evidence="4">ABC transporter ATP-binding protein</fullName>
    </submittedName>
</protein>
<dbReference type="GO" id="GO:0005524">
    <property type="term" value="F:ATP binding"/>
    <property type="evidence" value="ECO:0007669"/>
    <property type="project" value="UniProtKB-KW"/>
</dbReference>
<dbReference type="PANTHER" id="PTHR42794:SF2">
    <property type="entry name" value="ABC TRANSPORTER ATP-BINDING PROTEIN"/>
    <property type="match status" value="1"/>
</dbReference>
<dbReference type="PANTHER" id="PTHR42794">
    <property type="entry name" value="HEMIN IMPORT ATP-BINDING PROTEIN HMUV"/>
    <property type="match status" value="1"/>
</dbReference>
<evidence type="ECO:0000259" key="3">
    <source>
        <dbReference type="PROSITE" id="PS50893"/>
    </source>
</evidence>
<keyword evidence="2 4" id="KW-0067">ATP-binding</keyword>
<dbReference type="PROSITE" id="PS00211">
    <property type="entry name" value="ABC_TRANSPORTER_1"/>
    <property type="match status" value="1"/>
</dbReference>
<evidence type="ECO:0000256" key="1">
    <source>
        <dbReference type="ARBA" id="ARBA00022741"/>
    </source>
</evidence>
<sequence>MTLLSLSSLDVARGSCRVLEGIDLAVRAGEFVGLLGPNGAGKTTLLRAALGLLPSRGGSSLARMTPADRARAAAFLPQAREIAWPMPVSAVVALGRIAHPGMAAPRDREAVDRAIAALDLEPLRDRDATTLSGGEQARVLIARALAQDTPLLVADEPVAGLDPAAGIRVMQLFAELAAQGRGVVASLHDLGLAARHCTRLVVLDRGRIAADGPPMQVLTPGLLARVFGITAHLSQGPDGPVFQPLSLSPQAAEPHRDS</sequence>
<dbReference type="AlphaFoldDB" id="A0A418ZVZ8"/>
<feature type="domain" description="ABC transporter" evidence="3">
    <location>
        <begin position="4"/>
        <end position="230"/>
    </location>
</feature>
<dbReference type="InterPro" id="IPR003439">
    <property type="entry name" value="ABC_transporter-like_ATP-bd"/>
</dbReference>
<proteinExistence type="predicted"/>
<dbReference type="CDD" id="cd03214">
    <property type="entry name" value="ABC_Iron-Siderophores_B12_Hemin"/>
    <property type="match status" value="1"/>
</dbReference>
<dbReference type="InterPro" id="IPR017871">
    <property type="entry name" value="ABC_transporter-like_CS"/>
</dbReference>
<dbReference type="Pfam" id="PF00005">
    <property type="entry name" value="ABC_tran"/>
    <property type="match status" value="1"/>
</dbReference>
<dbReference type="OrthoDB" id="9805601at2"/>
<dbReference type="InterPro" id="IPR027417">
    <property type="entry name" value="P-loop_NTPase"/>
</dbReference>
<accession>A0A418ZVZ8</accession>